<gene>
    <name evidence="1" type="ORF">IZO911_LOCUS43773</name>
    <name evidence="2" type="ORF">KXQ929_LOCUS30400</name>
</gene>
<reference evidence="1" key="1">
    <citation type="submission" date="2021-02" db="EMBL/GenBank/DDBJ databases">
        <authorList>
            <person name="Nowell W R."/>
        </authorList>
    </citation>
    <scope>NUCLEOTIDE SEQUENCE</scope>
</reference>
<organism evidence="1 3">
    <name type="scientific">Adineta steineri</name>
    <dbReference type="NCBI Taxonomy" id="433720"/>
    <lineage>
        <taxon>Eukaryota</taxon>
        <taxon>Metazoa</taxon>
        <taxon>Spiralia</taxon>
        <taxon>Gnathifera</taxon>
        <taxon>Rotifera</taxon>
        <taxon>Eurotatoria</taxon>
        <taxon>Bdelloidea</taxon>
        <taxon>Adinetida</taxon>
        <taxon>Adinetidae</taxon>
        <taxon>Adineta</taxon>
    </lineage>
</organism>
<evidence type="ECO:0000313" key="3">
    <source>
        <dbReference type="Proteomes" id="UP000663860"/>
    </source>
</evidence>
<accession>A0A815RG72</accession>
<sequence>MRCVDSIFLYCDSNEYFQYNRPDHSKVVDLFKNVDNLVCRMERTVTELGQHLSIRRQYRKNKSNKHVLYEFGDFLWLNIFIEGARLFHRTTYITDNRSPIQDLVRLARIYYHGDPIMLKKVNKFSSSYCSDKALHWYTHSIFPYKLLNKTLRTEDFNLLITFMFFIIDIKECLAREYQDSKEKRRMTLYRGINISSGELEKLKQRKDNLISMNGFISTTRSKSVSEMFAGNTDDKDGKAAVIFEIECDTHILDDSLVLADIAEYSVMSFEQEVLIDIGAVFLIRNIKQDLGGTWIINITASTEIKSICKEYIKHYEFDPYVMENSNREMLRFSALCCDRGCYEKAQEHLERLLSKPNAEEIAQVYITMTRAENLEVDHEILIRDYYDYIRDRLSTEDSKQLARILNKIGFFLPPNKHIRNQENILKLLEIHKDSSYDSSEMENFSTVLPYFGDYYRDFVVSQDIGLGYPFSVDRHHDARLTFNRPDDLLILNDSDIRLQSHSTERDSAAKQEYLRLANIFSSILIDMKHGFNDKEE</sequence>
<comment type="caution">
    <text evidence="1">The sequence shown here is derived from an EMBL/GenBank/DDBJ whole genome shotgun (WGS) entry which is preliminary data.</text>
</comment>
<dbReference type="EMBL" id="CAJNOE010002291">
    <property type="protein sequence ID" value="CAF1476911.1"/>
    <property type="molecule type" value="Genomic_DNA"/>
</dbReference>
<dbReference type="AlphaFoldDB" id="A0A815RG72"/>
<name>A0A815RG72_9BILA</name>
<evidence type="ECO:0000313" key="1">
    <source>
        <dbReference type="EMBL" id="CAF1476911.1"/>
    </source>
</evidence>
<dbReference type="SUPFAM" id="SSF56399">
    <property type="entry name" value="ADP-ribosylation"/>
    <property type="match status" value="1"/>
</dbReference>
<protein>
    <submittedName>
        <fullName evidence="1">Uncharacterized protein</fullName>
    </submittedName>
</protein>
<dbReference type="Gene3D" id="3.90.176.10">
    <property type="entry name" value="Toxin ADP-ribosyltransferase, Chain A, domain 1"/>
    <property type="match status" value="1"/>
</dbReference>
<dbReference type="Proteomes" id="UP000663868">
    <property type="component" value="Unassembled WGS sequence"/>
</dbReference>
<dbReference type="Proteomes" id="UP000663860">
    <property type="component" value="Unassembled WGS sequence"/>
</dbReference>
<evidence type="ECO:0000313" key="2">
    <source>
        <dbReference type="EMBL" id="CAF4032900.1"/>
    </source>
</evidence>
<dbReference type="PROSITE" id="PS51996">
    <property type="entry name" value="TR_MART"/>
    <property type="match status" value="1"/>
</dbReference>
<dbReference type="EMBL" id="CAJOBB010003300">
    <property type="protein sequence ID" value="CAF4032900.1"/>
    <property type="molecule type" value="Genomic_DNA"/>
</dbReference>
<proteinExistence type="predicted"/>